<keyword evidence="2" id="KW-1185">Reference proteome</keyword>
<comment type="caution">
    <text evidence="1">The sequence shown here is derived from an EMBL/GenBank/DDBJ whole genome shotgun (WGS) entry which is preliminary data.</text>
</comment>
<accession>A0A8X6JPB3</accession>
<dbReference type="Proteomes" id="UP000886998">
    <property type="component" value="Unassembled WGS sequence"/>
</dbReference>
<gene>
    <name evidence="1" type="ORF">TNIN_423821</name>
</gene>
<name>A0A8X6JPB3_9ARAC</name>
<proteinExistence type="predicted"/>
<dbReference type="EMBL" id="BMAV01026278">
    <property type="protein sequence ID" value="GFS48853.1"/>
    <property type="molecule type" value="Genomic_DNA"/>
</dbReference>
<reference evidence="1" key="1">
    <citation type="submission" date="2020-08" db="EMBL/GenBank/DDBJ databases">
        <title>Multicomponent nature underlies the extraordinary mechanical properties of spider dragline silk.</title>
        <authorList>
            <person name="Kono N."/>
            <person name="Nakamura H."/>
            <person name="Mori M."/>
            <person name="Yoshida Y."/>
            <person name="Ohtoshi R."/>
            <person name="Malay A.D."/>
            <person name="Moran D.A.P."/>
            <person name="Tomita M."/>
            <person name="Numata K."/>
            <person name="Arakawa K."/>
        </authorList>
    </citation>
    <scope>NUCLEOTIDE SEQUENCE</scope>
</reference>
<dbReference type="AlphaFoldDB" id="A0A8X6JPB3"/>
<evidence type="ECO:0000313" key="2">
    <source>
        <dbReference type="Proteomes" id="UP000886998"/>
    </source>
</evidence>
<sequence length="77" mass="9143">MHSQRVWLFKELLPSSIWLAHLDKLGHHKRKQRHKGLGEEKGKIEQQQVTNSWIRTFVSLMTVDEHVHREHDAQTLA</sequence>
<organism evidence="1 2">
    <name type="scientific">Trichonephila inaurata madagascariensis</name>
    <dbReference type="NCBI Taxonomy" id="2747483"/>
    <lineage>
        <taxon>Eukaryota</taxon>
        <taxon>Metazoa</taxon>
        <taxon>Ecdysozoa</taxon>
        <taxon>Arthropoda</taxon>
        <taxon>Chelicerata</taxon>
        <taxon>Arachnida</taxon>
        <taxon>Araneae</taxon>
        <taxon>Araneomorphae</taxon>
        <taxon>Entelegynae</taxon>
        <taxon>Araneoidea</taxon>
        <taxon>Nephilidae</taxon>
        <taxon>Trichonephila</taxon>
        <taxon>Trichonephila inaurata</taxon>
    </lineage>
</organism>
<protein>
    <submittedName>
        <fullName evidence="1">Uncharacterized protein</fullName>
    </submittedName>
</protein>
<evidence type="ECO:0000313" key="1">
    <source>
        <dbReference type="EMBL" id="GFS48853.1"/>
    </source>
</evidence>